<dbReference type="GO" id="GO:0003729">
    <property type="term" value="F:mRNA binding"/>
    <property type="evidence" value="ECO:0007669"/>
    <property type="project" value="TreeGrafter"/>
</dbReference>
<dbReference type="Proteomes" id="UP000247498">
    <property type="component" value="Unassembled WGS sequence"/>
</dbReference>
<dbReference type="AlphaFoldDB" id="A0A2V0PMZ1"/>
<comment type="caution">
    <text evidence="3">The sequence shown here is derived from an EMBL/GenBank/DDBJ whole genome shotgun (WGS) entry which is preliminary data.</text>
</comment>
<dbReference type="GO" id="GO:0008298">
    <property type="term" value="P:intracellular mRNA localization"/>
    <property type="evidence" value="ECO:0007669"/>
    <property type="project" value="TreeGrafter"/>
</dbReference>
<evidence type="ECO:0000313" key="4">
    <source>
        <dbReference type="Proteomes" id="UP000247498"/>
    </source>
</evidence>
<organism evidence="3 4">
    <name type="scientific">Raphidocelis subcapitata</name>
    <dbReference type="NCBI Taxonomy" id="307507"/>
    <lineage>
        <taxon>Eukaryota</taxon>
        <taxon>Viridiplantae</taxon>
        <taxon>Chlorophyta</taxon>
        <taxon>core chlorophytes</taxon>
        <taxon>Chlorophyceae</taxon>
        <taxon>CS clade</taxon>
        <taxon>Sphaeropleales</taxon>
        <taxon>Selenastraceae</taxon>
        <taxon>Raphidocelis</taxon>
    </lineage>
</organism>
<evidence type="ECO:0000256" key="1">
    <source>
        <dbReference type="SAM" id="Coils"/>
    </source>
</evidence>
<feature type="coiled-coil region" evidence="1">
    <location>
        <begin position="209"/>
        <end position="250"/>
    </location>
</feature>
<feature type="region of interest" description="Disordered" evidence="2">
    <location>
        <begin position="469"/>
        <end position="537"/>
    </location>
</feature>
<keyword evidence="4" id="KW-1185">Reference proteome</keyword>
<keyword evidence="1" id="KW-0175">Coiled coil</keyword>
<reference evidence="3 4" key="1">
    <citation type="journal article" date="2018" name="Sci. Rep.">
        <title>Raphidocelis subcapitata (=Pseudokirchneriella subcapitata) provides an insight into genome evolution and environmental adaptations in the Sphaeropleales.</title>
        <authorList>
            <person name="Suzuki S."/>
            <person name="Yamaguchi H."/>
            <person name="Nakajima N."/>
            <person name="Kawachi M."/>
        </authorList>
    </citation>
    <scope>NUCLEOTIDE SEQUENCE [LARGE SCALE GENOMIC DNA]</scope>
    <source>
        <strain evidence="3 4">NIES-35</strain>
    </source>
</reference>
<feature type="compositionally biased region" description="Basic and acidic residues" evidence="2">
    <location>
        <begin position="20"/>
        <end position="41"/>
    </location>
</feature>
<feature type="compositionally biased region" description="Low complexity" evidence="2">
    <location>
        <begin position="527"/>
        <end position="537"/>
    </location>
</feature>
<feature type="region of interest" description="Disordered" evidence="2">
    <location>
        <begin position="1"/>
        <end position="41"/>
    </location>
</feature>
<dbReference type="GO" id="GO:0005783">
    <property type="term" value="C:endoplasmic reticulum"/>
    <property type="evidence" value="ECO:0007669"/>
    <property type="project" value="TreeGrafter"/>
</dbReference>
<dbReference type="GO" id="GO:0042175">
    <property type="term" value="C:nuclear outer membrane-endoplasmic reticulum membrane network"/>
    <property type="evidence" value="ECO:0007669"/>
    <property type="project" value="TreeGrafter"/>
</dbReference>
<dbReference type="OrthoDB" id="2195113at2759"/>
<dbReference type="InParanoid" id="A0A2V0PMZ1"/>
<feature type="compositionally biased region" description="Low complexity" evidence="2">
    <location>
        <begin position="1"/>
        <end position="18"/>
    </location>
</feature>
<dbReference type="STRING" id="307507.A0A2V0PMZ1"/>
<accession>A0A2V0PMZ1</accession>
<evidence type="ECO:0000313" key="3">
    <source>
        <dbReference type="EMBL" id="GBG00473.1"/>
    </source>
</evidence>
<dbReference type="PANTHER" id="PTHR31027">
    <property type="entry name" value="NUCLEAR SEGREGATION PROTEIN BFR1"/>
    <property type="match status" value="1"/>
</dbReference>
<dbReference type="InterPro" id="IPR039604">
    <property type="entry name" value="Bfr1"/>
</dbReference>
<feature type="compositionally biased region" description="Acidic residues" evidence="2">
    <location>
        <begin position="481"/>
        <end position="501"/>
    </location>
</feature>
<sequence>MAAIEEPVVATAAPAVEAGVEDKAPEAQQKPPREDLSHEPIDESLLIIVKGKVRRPARPDDVERNAQVQLLQDEIVKLINRQKQIKELLDAKHSGKGGTPEQQKLREQLQQLRTQWDTVLRGKQRLQAEDGDKKTEREKLLSELRTLRDSARGPTNLEALEARIAELEFKLTHESLSAAEEKRTRELKERMERTERPNAARAAGLSARLDALKAESGALRGQVAEIDKELTSLKAKREAVTSQLDALRSKESEARGDVPALIAERKEASEVITALRKKQGEVRDAFNATWAEFKKQERAWRVWAAHERKSRSEERKKEFEERQAARKAADKASKPNKYEQQVYECEQAMAYLRSLVAAGAASAAASEAAAPKAADEAPAPGLKLLKKKGDDELEGLFAGSGKKGKGAKREAARTGAAAAVDKGARRLALRMDDLRMFMKLGVKAPATAGDAPAALEALAAKKAELEGRRDKAAAAAAAAGEEGEADLVEESEAEEEEEAEAEAPKDPVAAAEGPLFGDDDLPPVGAPAPAAQAGGAQGVWGARAAAAAVAVPVPVAVA</sequence>
<proteinExistence type="predicted"/>
<dbReference type="GO" id="GO:1990904">
    <property type="term" value="C:ribonucleoprotein complex"/>
    <property type="evidence" value="ECO:0007669"/>
    <property type="project" value="TreeGrafter"/>
</dbReference>
<feature type="region of interest" description="Disordered" evidence="2">
    <location>
        <begin position="396"/>
        <end position="416"/>
    </location>
</feature>
<dbReference type="PANTHER" id="PTHR31027:SF2">
    <property type="entry name" value="LEBERCILIN DOMAIN-CONTAINING PROTEIN"/>
    <property type="match status" value="1"/>
</dbReference>
<name>A0A2V0PMZ1_9CHLO</name>
<protein>
    <submittedName>
        <fullName evidence="3">Uncharacterized protein</fullName>
    </submittedName>
</protein>
<evidence type="ECO:0000256" key="2">
    <source>
        <dbReference type="SAM" id="MobiDB-lite"/>
    </source>
</evidence>
<dbReference type="EMBL" id="BDRX01000230">
    <property type="protein sequence ID" value="GBG00473.1"/>
    <property type="molecule type" value="Genomic_DNA"/>
</dbReference>
<gene>
    <name evidence="3" type="ORF">Rsub_13154</name>
</gene>